<reference evidence="2 3" key="1">
    <citation type="journal article" date="2008" name="Proc. Natl. Acad. Sci. U.S.A.">
        <title>Niche adaptation and genome expansion in the chlorophyll d-producing cyanobacterium Acaryochloris marina.</title>
        <authorList>
            <person name="Swingley W.D."/>
            <person name="Chen M."/>
            <person name="Cheung P.C."/>
            <person name="Conrad A.L."/>
            <person name="Dejesa L.C."/>
            <person name="Hao J."/>
            <person name="Honchak B.M."/>
            <person name="Karbach L.E."/>
            <person name="Kurdoglu A."/>
            <person name="Lahiri S."/>
            <person name="Mastrian S.D."/>
            <person name="Miyashita H."/>
            <person name="Page L."/>
            <person name="Ramakrishna P."/>
            <person name="Satoh S."/>
            <person name="Sattley W.M."/>
            <person name="Shimada Y."/>
            <person name="Taylor H.L."/>
            <person name="Tomo T."/>
            <person name="Tsuchiya T."/>
            <person name="Wang Z.T."/>
            <person name="Raymond J."/>
            <person name="Mimuro M."/>
            <person name="Blankenship R.E."/>
            <person name="Touchman J.W."/>
        </authorList>
    </citation>
    <scope>NUCLEOTIDE SEQUENCE [LARGE SCALE GENOMIC DNA]</scope>
    <source>
        <strain evidence="3">MBIC 11017</strain>
    </source>
</reference>
<dbReference type="Pfam" id="PF14065">
    <property type="entry name" value="Pvc16_N"/>
    <property type="match status" value="1"/>
</dbReference>
<protein>
    <recommendedName>
        <fullName evidence="1">Pvc16 N-terminal domain-containing protein</fullName>
    </recommendedName>
</protein>
<feature type="domain" description="Pvc16 N-terminal" evidence="1">
    <location>
        <begin position="4"/>
        <end position="171"/>
    </location>
</feature>
<dbReference type="InterPro" id="IPR025351">
    <property type="entry name" value="Pvc16_N"/>
</dbReference>
<evidence type="ECO:0000313" key="2">
    <source>
        <dbReference type="EMBL" id="ABW25356.1"/>
    </source>
</evidence>
<dbReference type="HOGENOM" id="CLU_1584837_0_0_3"/>
<evidence type="ECO:0000259" key="1">
    <source>
        <dbReference type="Pfam" id="PF14065"/>
    </source>
</evidence>
<proteinExistence type="predicted"/>
<dbReference type="KEGG" id="amr:AM1_0270"/>
<accession>B0C8W6</accession>
<dbReference type="eggNOG" id="ENOG502ZDRH">
    <property type="taxonomic scope" value="Bacteria"/>
</dbReference>
<dbReference type="OrthoDB" id="460941at2"/>
<gene>
    <name evidence="2" type="ordered locus">AM1_0270</name>
</gene>
<keyword evidence="3" id="KW-1185">Reference proteome</keyword>
<dbReference type="Proteomes" id="UP000000268">
    <property type="component" value="Chromosome"/>
</dbReference>
<organism evidence="2 3">
    <name type="scientific">Acaryochloris marina (strain MBIC 11017)</name>
    <dbReference type="NCBI Taxonomy" id="329726"/>
    <lineage>
        <taxon>Bacteria</taxon>
        <taxon>Bacillati</taxon>
        <taxon>Cyanobacteriota</taxon>
        <taxon>Cyanophyceae</taxon>
        <taxon>Acaryochloridales</taxon>
        <taxon>Acaryochloridaceae</taxon>
        <taxon>Acaryochloris</taxon>
    </lineage>
</organism>
<dbReference type="RefSeq" id="WP_012160966.1">
    <property type="nucleotide sequence ID" value="NC_009925.1"/>
</dbReference>
<evidence type="ECO:0000313" key="3">
    <source>
        <dbReference type="Proteomes" id="UP000000268"/>
    </source>
</evidence>
<dbReference type="STRING" id="329726.AM1_0270"/>
<sequence length="182" mass="20340">MIPAVTQTLAEILSDGTSSITKDQIFFNHPKVEQEMAVGVNLYCYDVRESYPCLPTGLPGEEGSEAKQTKPLKWFDISFLVSAWDFTALGEQHLLSEVLMLLSRYSFLPLEYLSPVLQGYGRLPMRVSTGRLGDPIELWHALGAPLRPALHVIVTIPFLISDRASTNPNPSRNHWCESTPIK</sequence>
<name>B0C8W6_ACAM1</name>
<dbReference type="AlphaFoldDB" id="B0C8W6"/>
<dbReference type="EMBL" id="CP000828">
    <property type="protein sequence ID" value="ABW25356.1"/>
    <property type="molecule type" value="Genomic_DNA"/>
</dbReference>